<gene>
    <name evidence="1" type="ORF">TM448A02179_0010</name>
</gene>
<dbReference type="EMBL" id="MT144269">
    <property type="protein sequence ID" value="QJA51520.1"/>
    <property type="molecule type" value="Genomic_DNA"/>
</dbReference>
<evidence type="ECO:0000313" key="1">
    <source>
        <dbReference type="EMBL" id="QJA51520.1"/>
    </source>
</evidence>
<proteinExistence type="predicted"/>
<protein>
    <submittedName>
        <fullName evidence="1">Uncharacterized protein</fullName>
    </submittedName>
</protein>
<dbReference type="AlphaFoldDB" id="A0A6H1ZWD8"/>
<organism evidence="1">
    <name type="scientific">viral metagenome</name>
    <dbReference type="NCBI Taxonomy" id="1070528"/>
    <lineage>
        <taxon>unclassified sequences</taxon>
        <taxon>metagenomes</taxon>
        <taxon>organismal metagenomes</taxon>
    </lineage>
</organism>
<sequence length="115" mass="12006">MINYGHATASSASSGTVWCVNNAWRALQVGTTPYTGRKWLKLQVKGSPALAVQFVNKNSSGTFTTPTDTVARHIIYPANSVVVEAIGDGVTVFGRAVGKAGVTVTGARVAVVELK</sequence>
<reference evidence="1" key="1">
    <citation type="submission" date="2020-03" db="EMBL/GenBank/DDBJ databases">
        <title>The deep terrestrial virosphere.</title>
        <authorList>
            <person name="Holmfeldt K."/>
            <person name="Nilsson E."/>
            <person name="Simone D."/>
            <person name="Lopez-Fernandez M."/>
            <person name="Wu X."/>
            <person name="de Brujin I."/>
            <person name="Lundin D."/>
            <person name="Andersson A."/>
            <person name="Bertilsson S."/>
            <person name="Dopson M."/>
        </authorList>
    </citation>
    <scope>NUCLEOTIDE SEQUENCE</scope>
    <source>
        <strain evidence="1">TM448A02179</strain>
    </source>
</reference>
<accession>A0A6H1ZWD8</accession>
<name>A0A6H1ZWD8_9ZZZZ</name>